<name>A0ABQ3ZHC8_9ACTN</name>
<proteinExistence type="predicted"/>
<dbReference type="InterPro" id="IPR041413">
    <property type="entry name" value="MLTR_LBD"/>
</dbReference>
<evidence type="ECO:0000259" key="1">
    <source>
        <dbReference type="PROSITE" id="PS50943"/>
    </source>
</evidence>
<keyword evidence="3" id="KW-1185">Reference proteome</keyword>
<dbReference type="PROSITE" id="PS50943">
    <property type="entry name" value="HTH_CROC1"/>
    <property type="match status" value="1"/>
</dbReference>
<dbReference type="Pfam" id="PF13560">
    <property type="entry name" value="HTH_31"/>
    <property type="match status" value="1"/>
</dbReference>
<accession>A0ABQ3ZHC8</accession>
<comment type="caution">
    <text evidence="2">The sequence shown here is derived from an EMBL/GenBank/DDBJ whole genome shotgun (WGS) entry which is preliminary data.</text>
</comment>
<dbReference type="Proteomes" id="UP000603200">
    <property type="component" value="Unassembled WGS sequence"/>
</dbReference>
<gene>
    <name evidence="2" type="ORF">Ahu01nite_011020</name>
</gene>
<feature type="domain" description="HTH cro/C1-type" evidence="1">
    <location>
        <begin position="1"/>
        <end position="42"/>
    </location>
</feature>
<dbReference type="PANTHER" id="PTHR35010">
    <property type="entry name" value="BLL4672 PROTEIN-RELATED"/>
    <property type="match status" value="1"/>
</dbReference>
<dbReference type="InterPro" id="IPR001387">
    <property type="entry name" value="Cro/C1-type_HTH"/>
</dbReference>
<reference evidence="2 3" key="1">
    <citation type="submission" date="2021-01" db="EMBL/GenBank/DDBJ databases">
        <title>Whole genome shotgun sequence of Actinoplanes humidus NBRC 14915.</title>
        <authorList>
            <person name="Komaki H."/>
            <person name="Tamura T."/>
        </authorList>
    </citation>
    <scope>NUCLEOTIDE SEQUENCE [LARGE SCALE GENOMIC DNA]</scope>
    <source>
        <strain evidence="2 3">NBRC 14915</strain>
    </source>
</reference>
<dbReference type="PANTHER" id="PTHR35010:SF2">
    <property type="entry name" value="BLL4672 PROTEIN"/>
    <property type="match status" value="1"/>
</dbReference>
<organism evidence="2 3">
    <name type="scientific">Winogradskya humida</name>
    <dbReference type="NCBI Taxonomy" id="113566"/>
    <lineage>
        <taxon>Bacteria</taxon>
        <taxon>Bacillati</taxon>
        <taxon>Actinomycetota</taxon>
        <taxon>Actinomycetes</taxon>
        <taxon>Micromonosporales</taxon>
        <taxon>Micromonosporaceae</taxon>
        <taxon>Winogradskya</taxon>
    </lineage>
</organism>
<evidence type="ECO:0000313" key="2">
    <source>
        <dbReference type="EMBL" id="GIE18000.1"/>
    </source>
</evidence>
<dbReference type="CDD" id="cd00093">
    <property type="entry name" value="HTH_XRE"/>
    <property type="match status" value="1"/>
</dbReference>
<dbReference type="SUPFAM" id="SSF47413">
    <property type="entry name" value="lambda repressor-like DNA-binding domains"/>
    <property type="match status" value="1"/>
</dbReference>
<dbReference type="InterPro" id="IPR010982">
    <property type="entry name" value="Lambda_DNA-bd_dom_sf"/>
</dbReference>
<dbReference type="EMBL" id="BOMN01000013">
    <property type="protein sequence ID" value="GIE18000.1"/>
    <property type="molecule type" value="Genomic_DNA"/>
</dbReference>
<dbReference type="Gene3D" id="1.10.260.40">
    <property type="entry name" value="lambda repressor-like DNA-binding domains"/>
    <property type="match status" value="1"/>
</dbReference>
<dbReference type="Pfam" id="PF17765">
    <property type="entry name" value="MLTR_LBD"/>
    <property type="match status" value="1"/>
</dbReference>
<sequence length="224" mass="24545">MAHLAGVSADYYVRLEQGRAVNVSDSVLDAVARVLRLSPAEHEHLRNLARPGGGDEHRPEADPGTLRLIELMRDVPAMIFGPDTTILATNALADTVFGFTPGVPMNGARYLFLNPRVHALFPGWRDLADEVVAHLRLQAGRRPGDTPLAGLIAELRATSTDFTRRWERQDVLRKISGPVLIAHPALGELELTYQLYPVPGSGGQHLAAYGYEEGSTTGKRLRER</sequence>
<evidence type="ECO:0000313" key="3">
    <source>
        <dbReference type="Proteomes" id="UP000603200"/>
    </source>
</evidence>
<protein>
    <submittedName>
        <fullName evidence="2">Transcriptional regulator</fullName>
    </submittedName>
</protein>
<dbReference type="Gene3D" id="3.30.450.180">
    <property type="match status" value="1"/>
</dbReference>